<dbReference type="SUPFAM" id="SSF48452">
    <property type="entry name" value="TPR-like"/>
    <property type="match status" value="1"/>
</dbReference>
<organism evidence="4 6">
    <name type="scientific">Branchiostoma floridae</name>
    <name type="common">Florida lancelet</name>
    <name type="synonym">Amphioxus</name>
    <dbReference type="NCBI Taxonomy" id="7739"/>
    <lineage>
        <taxon>Eukaryota</taxon>
        <taxon>Metazoa</taxon>
        <taxon>Chordata</taxon>
        <taxon>Cephalochordata</taxon>
        <taxon>Leptocardii</taxon>
        <taxon>Amphioxiformes</taxon>
        <taxon>Branchiostomatidae</taxon>
        <taxon>Branchiostoma</taxon>
    </lineage>
</organism>
<dbReference type="RefSeq" id="XP_035694168.1">
    <property type="nucleotide sequence ID" value="XM_035838275.1"/>
</dbReference>
<feature type="region of interest" description="Disordered" evidence="3">
    <location>
        <begin position="321"/>
        <end position="357"/>
    </location>
</feature>
<feature type="compositionally biased region" description="Polar residues" evidence="3">
    <location>
        <begin position="887"/>
        <end position="896"/>
    </location>
</feature>
<feature type="compositionally biased region" description="Basic and acidic residues" evidence="3">
    <location>
        <begin position="440"/>
        <end position="454"/>
    </location>
</feature>
<evidence type="ECO:0000256" key="2">
    <source>
        <dbReference type="ARBA" id="ARBA00022803"/>
    </source>
</evidence>
<dbReference type="PANTHER" id="PTHR44314">
    <property type="entry name" value="CILIA- AND FLAGELLA-ASSOCIATED PROTEIN 70"/>
    <property type="match status" value="1"/>
</dbReference>
<keyword evidence="4" id="KW-1185">Reference proteome</keyword>
<evidence type="ECO:0000313" key="4">
    <source>
        <dbReference type="Proteomes" id="UP000001554"/>
    </source>
</evidence>
<gene>
    <name evidence="5 6" type="primary">LOC118428254</name>
</gene>
<feature type="region of interest" description="Disordered" evidence="3">
    <location>
        <begin position="407"/>
        <end position="475"/>
    </location>
</feature>
<dbReference type="Pfam" id="PF13432">
    <property type="entry name" value="TPR_16"/>
    <property type="match status" value="2"/>
</dbReference>
<evidence type="ECO:0000313" key="6">
    <source>
        <dbReference type="RefSeq" id="XP_035694168.1"/>
    </source>
</evidence>
<keyword evidence="2" id="KW-0802">TPR repeat</keyword>
<sequence length="1164" mass="128275">MADLDDGRQVRPTETINITVLRSRHLKGSKGDVLTSHVKAEFGTTSLGESAKIESSGDTAAEYNFNCNVQCDFDGPEGLDSIAHKPVLLTVIEVLPKEKKQKEEKTVVLGQCTVDLLPLLRGEIRHKATLALHPVVGSPLENLPTDLPKPELDILVTVQSPLLYEENLADTNLLRVTVESGFSLPDSWTPTPAAQFNYTVSLPLPVTAEKEVPVVFANGLLKPGQEKEPPQKKWMTVPNSQSGASFIPDSFLTASSYDEEDGDFRTKEDRPFRVEAESEKPKVVWNVERRCYLEQGAVTSFQNKIAMSRVWPVEIMRTPIPQASKGKGKKHLTPAPSAMRHLTTSPTPSSGSDRDDDVQVSFHGVAYVDMAPLLYPGVKKIRGAYKIMAFNEHEVFEKTSWSQLDASLSPDKTKRTGGVAQEAARIASGLSRSTATPAKASKDSKEGKPKEGKKPSTMKAADGSSSDMADQQAPPNLEGQQYVEARSYLILEFVLDKPLVPKRPPEELAKKVAEYIPPRPLFPRRTNGAQRAVEDFHTQVAGVANLLLDEFRELFGEEFIPGQETPDPRRMEERRKKLIYELNTSGKYFAFKEQLKHAVVKIVREKYLKTTAFASKEELQAFLSELYVYLVDQMHVGLSKVVSLEDQAPVPEPLTDSAQLKHFAREAEVNENFQLAERYYQERLARNRSDPDHWFDYGCFCLLTGNHAKAEECFKETVSIDQQHLPGLLLYGIVSAMEERHEMAETFFENATCVESDNVVAWTLLGLFYDGLGNDIRAEMAFSEANKLNVQAAIHKRDEEKAAMRRAHEEEGRTSVSDAGEREEGTPRESGEDALSVPRVMETAATPTGDGAGAAAAAAAAAASVPPGSVKSSSSVAGSAKKGSVVNQEKQGSQPAESVASRREGEGEGSRHSTPEVVREPTPVPSTSVYMQAVEFLLEVKATKSKFGDTKRSFAERALAHELLAKGGGPSAEYNVALARLHMQKKEYADAEACLKEATSMDFQNPDAWAMTGHLNYMRGDMAVAKDCYDRTLSFVRDAQDTHAIYLRLASICLQDAEFEKAKNTFLLACKHSPSCVSWLGVGIACYRLGELSEAEDALSEANILNNADPEVWGYLSLVCLQTGRQLEAEQAYKYAIKVGLHDEGLMNEIHDMQQTVGFGDPSF</sequence>
<dbReference type="GO" id="GO:0060271">
    <property type="term" value="P:cilium assembly"/>
    <property type="evidence" value="ECO:0000318"/>
    <property type="project" value="GO_Central"/>
</dbReference>
<dbReference type="InterPro" id="IPR052628">
    <property type="entry name" value="CFAP70"/>
</dbReference>
<evidence type="ECO:0000256" key="1">
    <source>
        <dbReference type="ARBA" id="ARBA00022737"/>
    </source>
</evidence>
<dbReference type="AlphaFoldDB" id="A0A9J7M485"/>
<feature type="region of interest" description="Disordered" evidence="3">
    <location>
        <begin position="865"/>
        <end position="923"/>
    </location>
</feature>
<protein>
    <submittedName>
        <fullName evidence="5 6">Cilia- and flagella-associated protein 70-like isoform X1</fullName>
    </submittedName>
</protein>
<feature type="compositionally biased region" description="Polar residues" evidence="3">
    <location>
        <begin position="342"/>
        <end position="351"/>
    </location>
</feature>
<dbReference type="RefSeq" id="XP_035694159.1">
    <property type="nucleotide sequence ID" value="XM_035838266.1"/>
</dbReference>
<dbReference type="GO" id="GO:0031514">
    <property type="term" value="C:motile cilium"/>
    <property type="evidence" value="ECO:0000318"/>
    <property type="project" value="GO_Central"/>
</dbReference>
<dbReference type="Proteomes" id="UP000001554">
    <property type="component" value="Chromosome 1"/>
</dbReference>
<evidence type="ECO:0000256" key="3">
    <source>
        <dbReference type="SAM" id="MobiDB-lite"/>
    </source>
</evidence>
<dbReference type="SMART" id="SM00028">
    <property type="entry name" value="TPR"/>
    <property type="match status" value="8"/>
</dbReference>
<dbReference type="GO" id="GO:0003341">
    <property type="term" value="P:cilium movement"/>
    <property type="evidence" value="ECO:0000318"/>
    <property type="project" value="GO_Central"/>
</dbReference>
<evidence type="ECO:0000313" key="5">
    <source>
        <dbReference type="RefSeq" id="XP_035694159.1"/>
    </source>
</evidence>
<dbReference type="OrthoDB" id="10262375at2759"/>
<reference evidence="5 6" key="2">
    <citation type="submission" date="2025-04" db="UniProtKB">
        <authorList>
            <consortium name="RefSeq"/>
        </authorList>
    </citation>
    <scope>IDENTIFICATION</scope>
    <source>
        <strain evidence="5 6">S238N-H82</strain>
        <tissue evidence="5 6">Testes</tissue>
    </source>
</reference>
<feature type="compositionally biased region" description="Basic and acidic residues" evidence="3">
    <location>
        <begin position="900"/>
        <end position="919"/>
    </location>
</feature>
<dbReference type="Gene3D" id="1.25.40.10">
    <property type="entry name" value="Tetratricopeptide repeat domain"/>
    <property type="match status" value="3"/>
</dbReference>
<proteinExistence type="predicted"/>
<dbReference type="OMA" id="MSDYHMQ"/>
<feature type="compositionally biased region" description="Low complexity" evidence="3">
    <location>
        <begin position="865"/>
        <end position="886"/>
    </location>
</feature>
<keyword evidence="1" id="KW-0677">Repeat</keyword>
<dbReference type="GeneID" id="118428254"/>
<dbReference type="KEGG" id="bfo:118428254"/>
<reference evidence="4" key="1">
    <citation type="journal article" date="2020" name="Nat. Ecol. Evol.">
        <title>Deeply conserved synteny resolves early events in vertebrate evolution.</title>
        <authorList>
            <person name="Simakov O."/>
            <person name="Marletaz F."/>
            <person name="Yue J.X."/>
            <person name="O'Connell B."/>
            <person name="Jenkins J."/>
            <person name="Brandt A."/>
            <person name="Calef R."/>
            <person name="Tung C.H."/>
            <person name="Huang T.K."/>
            <person name="Schmutz J."/>
            <person name="Satoh N."/>
            <person name="Yu J.K."/>
            <person name="Putnam N.H."/>
            <person name="Green R.E."/>
            <person name="Rokhsar D.S."/>
        </authorList>
    </citation>
    <scope>NUCLEOTIDE SEQUENCE [LARGE SCALE GENOMIC DNA]</scope>
    <source>
        <strain evidence="4">S238N-H82</strain>
    </source>
</reference>
<name>A0A9J7M485_BRAFL</name>
<accession>A0A9J7M485</accession>
<feature type="compositionally biased region" description="Basic and acidic residues" evidence="3">
    <location>
        <begin position="799"/>
        <end position="831"/>
    </location>
</feature>
<dbReference type="InterPro" id="IPR011990">
    <property type="entry name" value="TPR-like_helical_dom_sf"/>
</dbReference>
<feature type="region of interest" description="Disordered" evidence="3">
    <location>
        <begin position="799"/>
        <end position="838"/>
    </location>
</feature>
<dbReference type="PANTHER" id="PTHR44314:SF1">
    <property type="entry name" value="CILIA- AND FLAGELLA-ASSOCIATED PROTEIN 70"/>
    <property type="match status" value="1"/>
</dbReference>
<dbReference type="InterPro" id="IPR019734">
    <property type="entry name" value="TPR_rpt"/>
</dbReference>